<feature type="region of interest" description="Disordered" evidence="1">
    <location>
        <begin position="14"/>
        <end position="46"/>
    </location>
</feature>
<keyword evidence="3" id="KW-1185">Reference proteome</keyword>
<reference evidence="2 3" key="1">
    <citation type="submission" date="2024-11" db="EMBL/GenBank/DDBJ databases">
        <title>Chromosome-level genome assembly of the freshwater bivalve Anodonta woodiana.</title>
        <authorList>
            <person name="Chen X."/>
        </authorList>
    </citation>
    <scope>NUCLEOTIDE SEQUENCE [LARGE SCALE GENOMIC DNA]</scope>
    <source>
        <strain evidence="2">MN2024</strain>
        <tissue evidence="2">Gills</tissue>
    </source>
</reference>
<dbReference type="EMBL" id="JBJQND010000001">
    <property type="protein sequence ID" value="KAL3888640.1"/>
    <property type="molecule type" value="Genomic_DNA"/>
</dbReference>
<dbReference type="Gene3D" id="1.25.40.20">
    <property type="entry name" value="Ankyrin repeat-containing domain"/>
    <property type="match status" value="1"/>
</dbReference>
<dbReference type="AlphaFoldDB" id="A0ABD3XUC2"/>
<dbReference type="InterPro" id="IPR039904">
    <property type="entry name" value="TRANK1"/>
</dbReference>
<feature type="region of interest" description="Disordered" evidence="1">
    <location>
        <begin position="427"/>
        <end position="452"/>
    </location>
</feature>
<feature type="non-terminal residue" evidence="2">
    <location>
        <position position="599"/>
    </location>
</feature>
<dbReference type="SUPFAM" id="SSF48403">
    <property type="entry name" value="Ankyrin repeat"/>
    <property type="match status" value="1"/>
</dbReference>
<name>A0ABD3XUC2_SINWO</name>
<feature type="compositionally biased region" description="Polar residues" evidence="1">
    <location>
        <begin position="18"/>
        <end position="30"/>
    </location>
</feature>
<comment type="caution">
    <text evidence="2">The sequence shown here is derived from an EMBL/GenBank/DDBJ whole genome shotgun (WGS) entry which is preliminary data.</text>
</comment>
<dbReference type="PANTHER" id="PTHR21529">
    <property type="entry name" value="MAMMARY TURMOR VIRUS RECEPTOR HOMOLOG 1, 2 MTVR1, 2"/>
    <property type="match status" value="1"/>
</dbReference>
<protein>
    <submittedName>
        <fullName evidence="2">Uncharacterized protein</fullName>
    </submittedName>
</protein>
<dbReference type="PANTHER" id="PTHR21529:SF4">
    <property type="entry name" value="TPR AND ANKYRIN REPEAT-CONTAINING PROTEIN 1"/>
    <property type="match status" value="1"/>
</dbReference>
<evidence type="ECO:0000256" key="1">
    <source>
        <dbReference type="SAM" id="MobiDB-lite"/>
    </source>
</evidence>
<dbReference type="InterPro" id="IPR036770">
    <property type="entry name" value="Ankyrin_rpt-contain_sf"/>
</dbReference>
<sequence>MSETRLPEAQHVLHMQAENPTSQNAFQTRRNNGKQRLHQKGRQGRGQGYMSFRAASDMLFKDSQQYFTNGDMENGFYNLVKVLKIKYWSRQHRKIRSNVTAFIVQKLGETCTDDIPDCLQTLSEATYCKITRGLVLNKKWIQVKAAFQRFCNINGSETMKTFAIIVNIVEKVVMDEMLISLEDIKLQTVMLTLDIGASLDKRDGERLDVTAKDRGHLNVALELLKRDYIGDTPMHSAVRIDLQTDNLNLLKKLLYHFDGDPKEFKFLNPKQVDAKGNGLLHLLAKCEFSSCALEAIQMLCARHLNPRLHNYKGKLPVDYIINANDERKQYLRIDACTKVLILENVSIKTSSANEKVAQIKIEEKTRANIIETVKSSVGKSNLEIIEEMIKNMKKAKIKASKKFKKTLYTALPERNVHPAWMQRDCRESKLETREGDAGTSMENKERSNSENTVDRYVVKANKDDENKESEYEDEETMDETIDASVFDNLAWEVDCAPEFWKKMRGKHITPDMKLRIIRRIKLLASGEWQPRLCKKLINVPPNLQLYEAKVSKGGRVIWELAVAFSPRLNEMAAQPVTGGKIYSEIIRIWDIVLDHGKLN</sequence>
<evidence type="ECO:0000313" key="2">
    <source>
        <dbReference type="EMBL" id="KAL3888640.1"/>
    </source>
</evidence>
<dbReference type="Proteomes" id="UP001634394">
    <property type="component" value="Unassembled WGS sequence"/>
</dbReference>
<feature type="compositionally biased region" description="Basic residues" evidence="1">
    <location>
        <begin position="31"/>
        <end position="43"/>
    </location>
</feature>
<evidence type="ECO:0000313" key="3">
    <source>
        <dbReference type="Proteomes" id="UP001634394"/>
    </source>
</evidence>
<accession>A0ABD3XUC2</accession>
<organism evidence="2 3">
    <name type="scientific">Sinanodonta woodiana</name>
    <name type="common">Chinese pond mussel</name>
    <name type="synonym">Anodonta woodiana</name>
    <dbReference type="NCBI Taxonomy" id="1069815"/>
    <lineage>
        <taxon>Eukaryota</taxon>
        <taxon>Metazoa</taxon>
        <taxon>Spiralia</taxon>
        <taxon>Lophotrochozoa</taxon>
        <taxon>Mollusca</taxon>
        <taxon>Bivalvia</taxon>
        <taxon>Autobranchia</taxon>
        <taxon>Heteroconchia</taxon>
        <taxon>Palaeoheterodonta</taxon>
        <taxon>Unionida</taxon>
        <taxon>Unionoidea</taxon>
        <taxon>Unionidae</taxon>
        <taxon>Unioninae</taxon>
        <taxon>Sinanodonta</taxon>
    </lineage>
</organism>
<proteinExistence type="predicted"/>
<gene>
    <name evidence="2" type="ORF">ACJMK2_001005</name>
</gene>